<organism evidence="7 8">
    <name type="scientific">Oxynema aestuarii AP17</name>
    <dbReference type="NCBI Taxonomy" id="2064643"/>
    <lineage>
        <taxon>Bacteria</taxon>
        <taxon>Bacillati</taxon>
        <taxon>Cyanobacteriota</taxon>
        <taxon>Cyanophyceae</taxon>
        <taxon>Oscillatoriophycideae</taxon>
        <taxon>Oscillatoriales</taxon>
        <taxon>Oscillatoriaceae</taxon>
        <taxon>Oxynema</taxon>
        <taxon>Oxynema aestuarii</taxon>
    </lineage>
</organism>
<dbReference type="PANTHER" id="PTHR22847:SF637">
    <property type="entry name" value="WD REPEAT DOMAIN 5B"/>
    <property type="match status" value="1"/>
</dbReference>
<dbReference type="PROSITE" id="PS50294">
    <property type="entry name" value="WD_REPEATS_REGION"/>
    <property type="match status" value="4"/>
</dbReference>
<dbReference type="PROSITE" id="PS50082">
    <property type="entry name" value="WD_REPEATS_2"/>
    <property type="match status" value="4"/>
</dbReference>
<keyword evidence="1 3" id="KW-0853">WD repeat</keyword>
<feature type="repeat" description="WD" evidence="3">
    <location>
        <begin position="477"/>
        <end position="508"/>
    </location>
</feature>
<dbReference type="InterPro" id="IPR036322">
    <property type="entry name" value="WD40_repeat_dom_sf"/>
</dbReference>
<dbReference type="EMBL" id="CP051167">
    <property type="protein sequence ID" value="QIZ73004.1"/>
    <property type="molecule type" value="Genomic_DNA"/>
</dbReference>
<dbReference type="InterPro" id="IPR020472">
    <property type="entry name" value="WD40_PAC1"/>
</dbReference>
<evidence type="ECO:0000256" key="2">
    <source>
        <dbReference type="ARBA" id="ARBA00022737"/>
    </source>
</evidence>
<feature type="coiled-coil region" evidence="4">
    <location>
        <begin position="311"/>
        <end position="338"/>
    </location>
</feature>
<proteinExistence type="predicted"/>
<name>A0A6H1U2E1_9CYAN</name>
<feature type="repeat" description="WD" evidence="3">
    <location>
        <begin position="559"/>
        <end position="590"/>
    </location>
</feature>
<evidence type="ECO:0000256" key="3">
    <source>
        <dbReference type="PROSITE-ProRule" id="PRU00221"/>
    </source>
</evidence>
<dbReference type="Proteomes" id="UP000500857">
    <property type="component" value="Chromosome"/>
</dbReference>
<dbReference type="CDD" id="cd00200">
    <property type="entry name" value="WD40"/>
    <property type="match status" value="1"/>
</dbReference>
<evidence type="ECO:0000256" key="5">
    <source>
        <dbReference type="SAM" id="Phobius"/>
    </source>
</evidence>
<keyword evidence="5" id="KW-1133">Transmembrane helix</keyword>
<dbReference type="PRINTS" id="PR00320">
    <property type="entry name" value="GPROTEINBRPT"/>
</dbReference>
<sequence>MGALFQPQSDRERDRQTWTEELGAALAEIMGQPDAHWDSLEAIEGQLRRNGANHWLTVLIFDQFEEFFLACPQPKQRRQFYEFLERCLDAKTIPLVKIILSLRQDYLHELLEFERFTQVADIRGDLLNPKYRYYLGNFDADSARKVILELSQRAHLSLQPELIDAVVADLASEVDAVRPIELQIVGAQLQAENITDLDRYRHLGDEPKTTLVQRWLETAVADCGPPNIEAAWKVLAALTDDKGTRPSRTYADLQAALELDAATRPQAPHLQDAILTVLVGSGLVVHWIDAAADCYQLVHDYLVEPIRQRYHYDLERRLAEAEAGKQQAERARVKLLQRSLAGALTFIFALSAATATAIFLARDAKRREINAEILAMSLKSREFFNSNQKIEALVEALKTAQKLQDLEAQGHTVATQMHPIMALQQVVYDIEEFNRLEGHTHWVWATAFSPDGKIIASGSRDKTVKLWQTNGTLINTLEGHTDQVRAVAFSPNGEILASGSWDKKVKLWRPDGTLITTLEGHKDVVYAVAFSPDGAIIASGSSDKTVKLWRPDGTLITTLEGHKDVVYAVAFSPDGAIIASGSSDKTVKLWRPDGTLITTLKGHIDGVDSRIQPKWRIISIGKLGWHHKFVAARRHFNQHYQSSYIGD</sequence>
<dbReference type="InterPro" id="IPR015943">
    <property type="entry name" value="WD40/YVTN_repeat-like_dom_sf"/>
</dbReference>
<dbReference type="Pfam" id="PF00400">
    <property type="entry name" value="WD40"/>
    <property type="match status" value="4"/>
</dbReference>
<dbReference type="InterPro" id="IPR001680">
    <property type="entry name" value="WD40_rpt"/>
</dbReference>
<feature type="transmembrane region" description="Helical" evidence="5">
    <location>
        <begin position="340"/>
        <end position="361"/>
    </location>
</feature>
<evidence type="ECO:0000256" key="1">
    <source>
        <dbReference type="ARBA" id="ARBA00022574"/>
    </source>
</evidence>
<feature type="repeat" description="WD" evidence="3">
    <location>
        <begin position="518"/>
        <end position="549"/>
    </location>
</feature>
<dbReference type="SMART" id="SM00320">
    <property type="entry name" value="WD40"/>
    <property type="match status" value="4"/>
</dbReference>
<evidence type="ECO:0000256" key="4">
    <source>
        <dbReference type="SAM" id="Coils"/>
    </source>
</evidence>
<gene>
    <name evidence="7" type="ORF">HCG48_22350</name>
</gene>
<dbReference type="KEGG" id="oxy:HCG48_22350"/>
<keyword evidence="5" id="KW-0472">Membrane</keyword>
<evidence type="ECO:0000313" key="8">
    <source>
        <dbReference type="Proteomes" id="UP000500857"/>
    </source>
</evidence>
<evidence type="ECO:0000313" key="7">
    <source>
        <dbReference type="EMBL" id="QIZ73004.1"/>
    </source>
</evidence>
<keyword evidence="5" id="KW-0812">Transmembrane</keyword>
<keyword evidence="4" id="KW-0175">Coiled coil</keyword>
<dbReference type="Gene3D" id="2.130.10.10">
    <property type="entry name" value="YVTN repeat-like/Quinoprotein amine dehydrogenase"/>
    <property type="match status" value="1"/>
</dbReference>
<dbReference type="SUPFAM" id="SSF50978">
    <property type="entry name" value="WD40 repeat-like"/>
    <property type="match status" value="1"/>
</dbReference>
<dbReference type="AlphaFoldDB" id="A0A6H1U2E1"/>
<keyword evidence="8" id="KW-1185">Reference proteome</keyword>
<dbReference type="PANTHER" id="PTHR22847">
    <property type="entry name" value="WD40 REPEAT PROTEIN"/>
    <property type="match status" value="1"/>
</dbReference>
<feature type="repeat" description="WD" evidence="3">
    <location>
        <begin position="436"/>
        <end position="468"/>
    </location>
</feature>
<protein>
    <submittedName>
        <fullName evidence="7">WD40 repeat domain-containing protein</fullName>
    </submittedName>
</protein>
<dbReference type="Pfam" id="PF20703">
    <property type="entry name" value="nSTAND1"/>
    <property type="match status" value="1"/>
</dbReference>
<reference evidence="7 8" key="1">
    <citation type="submission" date="2020-04" db="EMBL/GenBank/DDBJ databases">
        <authorList>
            <person name="Basu S."/>
            <person name="Maruthanayagam V."/>
            <person name="Chakraborty S."/>
            <person name="Pramanik A."/>
            <person name="Mukherjee J."/>
            <person name="Brink B."/>
        </authorList>
    </citation>
    <scope>NUCLEOTIDE SEQUENCE [LARGE SCALE GENOMIC DNA]</scope>
    <source>
        <strain evidence="7 8">AP17</strain>
    </source>
</reference>
<dbReference type="InterPro" id="IPR049052">
    <property type="entry name" value="nSTAND1"/>
</dbReference>
<evidence type="ECO:0000259" key="6">
    <source>
        <dbReference type="Pfam" id="PF20703"/>
    </source>
</evidence>
<feature type="domain" description="Novel STAND NTPase 1" evidence="6">
    <location>
        <begin position="39"/>
        <end position="304"/>
    </location>
</feature>
<keyword evidence="2" id="KW-0677">Repeat</keyword>
<accession>A0A6H1U2E1</accession>